<protein>
    <submittedName>
        <fullName evidence="2">Uncharacterized protein</fullName>
    </submittedName>
</protein>
<comment type="caution">
    <text evidence="2">The sequence shown here is derived from an EMBL/GenBank/DDBJ whole genome shotgun (WGS) entry which is preliminary data.</text>
</comment>
<sequence>MRWCLLRPREYEAGIGLTSLDLKDERSAEITRILLQPDKSQPTCLFAHLDGSGSPTRVCCICLPYLAVLEMVYLCMFLFFIFCASGTRVWKRYKVFSEP</sequence>
<accession>A0ABR3WEM9</accession>
<dbReference type="EMBL" id="JAZHXJ010000470">
    <property type="protein sequence ID" value="KAL1860313.1"/>
    <property type="molecule type" value="Genomic_DNA"/>
</dbReference>
<dbReference type="Proteomes" id="UP001586593">
    <property type="component" value="Unassembled WGS sequence"/>
</dbReference>
<keyword evidence="1" id="KW-0812">Transmembrane</keyword>
<proteinExistence type="predicted"/>
<name>A0ABR3WEM9_9PEZI</name>
<feature type="transmembrane region" description="Helical" evidence="1">
    <location>
        <begin position="63"/>
        <end position="84"/>
    </location>
</feature>
<keyword evidence="1" id="KW-0472">Membrane</keyword>
<evidence type="ECO:0000256" key="1">
    <source>
        <dbReference type="SAM" id="Phobius"/>
    </source>
</evidence>
<evidence type="ECO:0000313" key="3">
    <source>
        <dbReference type="Proteomes" id="UP001586593"/>
    </source>
</evidence>
<keyword evidence="1" id="KW-1133">Transmembrane helix</keyword>
<keyword evidence="3" id="KW-1185">Reference proteome</keyword>
<evidence type="ECO:0000313" key="2">
    <source>
        <dbReference type="EMBL" id="KAL1860313.1"/>
    </source>
</evidence>
<reference evidence="2 3" key="1">
    <citation type="journal article" date="2024" name="Commun. Biol.">
        <title>Comparative genomic analysis of thermophilic fungi reveals convergent evolutionary adaptations and gene losses.</title>
        <authorList>
            <person name="Steindorff A.S."/>
            <person name="Aguilar-Pontes M.V."/>
            <person name="Robinson A.J."/>
            <person name="Andreopoulos B."/>
            <person name="LaButti K."/>
            <person name="Kuo A."/>
            <person name="Mondo S."/>
            <person name="Riley R."/>
            <person name="Otillar R."/>
            <person name="Haridas S."/>
            <person name="Lipzen A."/>
            <person name="Grimwood J."/>
            <person name="Schmutz J."/>
            <person name="Clum A."/>
            <person name="Reid I.D."/>
            <person name="Moisan M.C."/>
            <person name="Butler G."/>
            <person name="Nguyen T.T.M."/>
            <person name="Dewar K."/>
            <person name="Conant G."/>
            <person name="Drula E."/>
            <person name="Henrissat B."/>
            <person name="Hansel C."/>
            <person name="Singer S."/>
            <person name="Hutchinson M.I."/>
            <person name="de Vries R.P."/>
            <person name="Natvig D.O."/>
            <person name="Powell A.J."/>
            <person name="Tsang A."/>
            <person name="Grigoriev I.V."/>
        </authorList>
    </citation>
    <scope>NUCLEOTIDE SEQUENCE [LARGE SCALE GENOMIC DNA]</scope>
    <source>
        <strain evidence="2 3">ATCC 24622</strain>
    </source>
</reference>
<organism evidence="2 3">
    <name type="scientific">Phialemonium thermophilum</name>
    <dbReference type="NCBI Taxonomy" id="223376"/>
    <lineage>
        <taxon>Eukaryota</taxon>
        <taxon>Fungi</taxon>
        <taxon>Dikarya</taxon>
        <taxon>Ascomycota</taxon>
        <taxon>Pezizomycotina</taxon>
        <taxon>Sordariomycetes</taxon>
        <taxon>Sordariomycetidae</taxon>
        <taxon>Cephalothecales</taxon>
        <taxon>Cephalothecaceae</taxon>
        <taxon>Phialemonium</taxon>
    </lineage>
</organism>
<gene>
    <name evidence="2" type="ORF">VTK73DRAFT_7419</name>
</gene>